<dbReference type="EMBL" id="MFJC01000044">
    <property type="protein sequence ID" value="OGG08856.1"/>
    <property type="molecule type" value="Genomic_DNA"/>
</dbReference>
<proteinExistence type="predicted"/>
<dbReference type="PANTHER" id="PTHR37560">
    <property type="entry name" value="UPF0210 PROTEIN SPR0218"/>
    <property type="match status" value="1"/>
</dbReference>
<dbReference type="Proteomes" id="UP000176854">
    <property type="component" value="Unassembled WGS sequence"/>
</dbReference>
<gene>
    <name evidence="1" type="ORF">A2154_02165</name>
</gene>
<sequence length="339" mass="38311">METNKIVRSICYFTQSVSAQVLDRLNTPRIRLKSNSFEIQTLRICVPYTGFSEVEQAVGDSTILTGVGNVEIDDIDRNMDSFYKSKNVYFHLDLSEADINGRQADVLFRIIREHSDKTFHFAYVFGNPPSSPYFPSARFETAGFSIGLQSTDLSYNRDSIEDWLEHMRLVWQEGYGMFKNETDFLGIDSSIAPMYTDKSSFVSVLRTYGYGLSRAATSQVLVKITEFLKNKNPKPVGLCGLMLPALEDFELAAEYEKGNFTIERNIFLSLQSGLGIDTYPVGVDEDPKRLVEILQLMQALSHKYAKPLSARFVSDGKAKIGEQTDFGNHYLKDVVVRAL</sequence>
<evidence type="ECO:0008006" key="3">
    <source>
        <dbReference type="Google" id="ProtNLM"/>
    </source>
</evidence>
<evidence type="ECO:0000313" key="2">
    <source>
        <dbReference type="Proteomes" id="UP000176854"/>
    </source>
</evidence>
<dbReference type="Gene3D" id="3.20.70.20">
    <property type="match status" value="1"/>
</dbReference>
<name>A0A1F5Z8S6_9BACT</name>
<dbReference type="Pfam" id="PF05167">
    <property type="entry name" value="DUF711"/>
    <property type="match status" value="1"/>
</dbReference>
<dbReference type="STRING" id="1798373.A2154_02165"/>
<accession>A0A1F5Z8S6</accession>
<protein>
    <recommendedName>
        <fullName evidence="3">DUF711 domain-containing protein</fullName>
    </recommendedName>
</protein>
<evidence type="ECO:0000313" key="1">
    <source>
        <dbReference type="EMBL" id="OGG08856.1"/>
    </source>
</evidence>
<reference evidence="1 2" key="1">
    <citation type="journal article" date="2016" name="Nat. Commun.">
        <title>Thousands of microbial genomes shed light on interconnected biogeochemical processes in an aquifer system.</title>
        <authorList>
            <person name="Anantharaman K."/>
            <person name="Brown C.T."/>
            <person name="Hug L.A."/>
            <person name="Sharon I."/>
            <person name="Castelle C.J."/>
            <person name="Probst A.J."/>
            <person name="Thomas B.C."/>
            <person name="Singh A."/>
            <person name="Wilkins M.J."/>
            <person name="Karaoz U."/>
            <person name="Brodie E.L."/>
            <person name="Williams K.H."/>
            <person name="Hubbard S.S."/>
            <person name="Banfield J.F."/>
        </authorList>
    </citation>
    <scope>NUCLEOTIDE SEQUENCE [LARGE SCALE GENOMIC DNA]</scope>
</reference>
<dbReference type="InterPro" id="IPR007841">
    <property type="entry name" value="UPF0210"/>
</dbReference>
<organism evidence="1 2">
    <name type="scientific">Candidatus Gottesmanbacteria bacterium RBG_16_43_7</name>
    <dbReference type="NCBI Taxonomy" id="1798373"/>
    <lineage>
        <taxon>Bacteria</taxon>
        <taxon>Candidatus Gottesmaniibacteriota</taxon>
    </lineage>
</organism>
<comment type="caution">
    <text evidence="1">The sequence shown here is derived from an EMBL/GenBank/DDBJ whole genome shotgun (WGS) entry which is preliminary data.</text>
</comment>
<dbReference type="SUPFAM" id="SSF51998">
    <property type="entry name" value="PFL-like glycyl radical enzymes"/>
    <property type="match status" value="1"/>
</dbReference>
<dbReference type="AlphaFoldDB" id="A0A1F5Z8S6"/>
<dbReference type="PANTHER" id="PTHR37560:SF2">
    <property type="entry name" value="DUF711 DOMAIN-CONTAINING PROTEIN"/>
    <property type="match status" value="1"/>
</dbReference>